<dbReference type="InterPro" id="IPR014001">
    <property type="entry name" value="Helicase_ATP-bd"/>
</dbReference>
<dbReference type="PROSITE" id="PS51192">
    <property type="entry name" value="HELICASE_ATP_BIND_1"/>
    <property type="match status" value="1"/>
</dbReference>
<evidence type="ECO:0000256" key="2">
    <source>
        <dbReference type="ARBA" id="ARBA00022840"/>
    </source>
</evidence>
<dbReference type="SMART" id="SM00487">
    <property type="entry name" value="DEXDc"/>
    <property type="match status" value="1"/>
</dbReference>
<keyword evidence="1" id="KW-0547">Nucleotide-binding</keyword>
<dbReference type="GO" id="GO:0016887">
    <property type="term" value="F:ATP hydrolysis activity"/>
    <property type="evidence" value="ECO:0007669"/>
    <property type="project" value="TreeGrafter"/>
</dbReference>
<dbReference type="InterPro" id="IPR027417">
    <property type="entry name" value="P-loop_NTPase"/>
</dbReference>
<feature type="domain" description="Helicase C-terminal" evidence="4">
    <location>
        <begin position="214"/>
        <end position="361"/>
    </location>
</feature>
<keyword evidence="5" id="KW-0378">Hydrolase</keyword>
<comment type="caution">
    <text evidence="5">The sequence shown here is derived from an EMBL/GenBank/DDBJ whole genome shotgun (WGS) entry which is preliminary data.</text>
</comment>
<evidence type="ECO:0000313" key="5">
    <source>
        <dbReference type="EMBL" id="HDD45254.1"/>
    </source>
</evidence>
<dbReference type="InterPro" id="IPR052511">
    <property type="entry name" value="ATP-dep_Helicase"/>
</dbReference>
<dbReference type="AlphaFoldDB" id="A0A7C0U414"/>
<keyword evidence="5" id="KW-0347">Helicase</keyword>
<evidence type="ECO:0000256" key="1">
    <source>
        <dbReference type="ARBA" id="ARBA00022741"/>
    </source>
</evidence>
<sequence length="520" mass="59757">MSDIKNFLKYTWSPFFARFGTLTPVQTAVIPVLLSGENVIVCSPTATGKTEAVVAPLIERLIPEINKNLILLYIAPTKALLNNLLERLKLPLEKCGFKAIVRTGDKPYLPKGTFHLLFITPESFDSLLCRQKDIWQSIKAIVIDEIHFLDNTYRGDQLRVLLKRLLEKLKEIPQFAALSATLFDPKAVATRYFYPVKVIEVGQPRSLKFFLSNNWAQIINFLKENKWFKAIIFCNRRKDVESLYLELSRYWPKDRILTHHASLSYRIRKETEQLLRQWRWGLCICTSTLEIGIDIGDFDVAICYHPPPTPSAFQQRIGRASRQKDFIAAIGFYENEAEAECFNIYAGLAVQGMVEPIEYIPDLSVIVQQTFSMLFAQPSGIMRENLFSLLSPLASFEIIEKILIHLLDTAWIEERRGKFFASEKLMNLGERGVIHSNIPQSREFRVIEMSTQKYIGEINLEASEGNRFILGGKLWEIQKIKGKNLFVQLVTGTPTLNAFRKRFSHGAFTRFLPKELQMAH</sequence>
<dbReference type="SMART" id="SM00490">
    <property type="entry name" value="HELICc"/>
    <property type="match status" value="1"/>
</dbReference>
<reference evidence="5" key="1">
    <citation type="journal article" date="2020" name="mSystems">
        <title>Genome- and Community-Level Interaction Insights into Carbon Utilization and Element Cycling Functions of Hydrothermarchaeota in Hydrothermal Sediment.</title>
        <authorList>
            <person name="Zhou Z."/>
            <person name="Liu Y."/>
            <person name="Xu W."/>
            <person name="Pan J."/>
            <person name="Luo Z.H."/>
            <person name="Li M."/>
        </authorList>
    </citation>
    <scope>NUCLEOTIDE SEQUENCE [LARGE SCALE GENOMIC DNA]</scope>
    <source>
        <strain evidence="5">HyVt-233</strain>
    </source>
</reference>
<dbReference type="Pfam" id="PF00271">
    <property type="entry name" value="Helicase_C"/>
    <property type="match status" value="1"/>
</dbReference>
<evidence type="ECO:0000259" key="4">
    <source>
        <dbReference type="PROSITE" id="PS51194"/>
    </source>
</evidence>
<dbReference type="EMBL" id="DRBS01000385">
    <property type="protein sequence ID" value="HDD45254.1"/>
    <property type="molecule type" value="Genomic_DNA"/>
</dbReference>
<proteinExistence type="predicted"/>
<dbReference type="Pfam" id="PF00270">
    <property type="entry name" value="DEAD"/>
    <property type="match status" value="1"/>
</dbReference>
<dbReference type="PROSITE" id="PS51194">
    <property type="entry name" value="HELICASE_CTER"/>
    <property type="match status" value="1"/>
</dbReference>
<keyword evidence="2" id="KW-0067">ATP-binding</keyword>
<dbReference type="Proteomes" id="UP000886289">
    <property type="component" value="Unassembled WGS sequence"/>
</dbReference>
<dbReference type="GO" id="GO:0005524">
    <property type="term" value="F:ATP binding"/>
    <property type="evidence" value="ECO:0007669"/>
    <property type="project" value="UniProtKB-KW"/>
</dbReference>
<name>A0A7C0U414_DESA2</name>
<dbReference type="InterPro" id="IPR011545">
    <property type="entry name" value="DEAD/DEAH_box_helicase_dom"/>
</dbReference>
<organism evidence="5">
    <name type="scientific">Desulfofervidus auxilii</name>
    <dbReference type="NCBI Taxonomy" id="1621989"/>
    <lineage>
        <taxon>Bacteria</taxon>
        <taxon>Pseudomonadati</taxon>
        <taxon>Thermodesulfobacteriota</taxon>
        <taxon>Candidatus Desulfofervidia</taxon>
        <taxon>Candidatus Desulfofervidales</taxon>
        <taxon>Candidatus Desulfofervidaceae</taxon>
        <taxon>Candidatus Desulfofervidus</taxon>
    </lineage>
</organism>
<dbReference type="SUPFAM" id="SSF52540">
    <property type="entry name" value="P-loop containing nucleoside triphosphate hydrolases"/>
    <property type="match status" value="1"/>
</dbReference>
<protein>
    <submittedName>
        <fullName evidence="5">DEAD/DEAH box helicase</fullName>
    </submittedName>
</protein>
<dbReference type="Gene3D" id="3.40.50.300">
    <property type="entry name" value="P-loop containing nucleotide triphosphate hydrolases"/>
    <property type="match status" value="2"/>
</dbReference>
<evidence type="ECO:0000259" key="3">
    <source>
        <dbReference type="PROSITE" id="PS51192"/>
    </source>
</evidence>
<dbReference type="GO" id="GO:0003677">
    <property type="term" value="F:DNA binding"/>
    <property type="evidence" value="ECO:0007669"/>
    <property type="project" value="TreeGrafter"/>
</dbReference>
<dbReference type="GO" id="GO:0004386">
    <property type="term" value="F:helicase activity"/>
    <property type="evidence" value="ECO:0007669"/>
    <property type="project" value="UniProtKB-KW"/>
</dbReference>
<gene>
    <name evidence="5" type="ORF">ENG63_10425</name>
</gene>
<dbReference type="PANTHER" id="PTHR47962:SF5">
    <property type="entry name" value="ATP-DEPENDENT HELICASE LHR-RELATED"/>
    <property type="match status" value="1"/>
</dbReference>
<feature type="domain" description="Helicase ATP-binding" evidence="3">
    <location>
        <begin position="30"/>
        <end position="200"/>
    </location>
</feature>
<dbReference type="PANTHER" id="PTHR47962">
    <property type="entry name" value="ATP-DEPENDENT HELICASE LHR-RELATED-RELATED"/>
    <property type="match status" value="1"/>
</dbReference>
<dbReference type="InterPro" id="IPR001650">
    <property type="entry name" value="Helicase_C-like"/>
</dbReference>
<accession>A0A7C0U414</accession>